<gene>
    <name evidence="1" type="ORF">HPB48_000740</name>
</gene>
<keyword evidence="2" id="KW-1185">Reference proteome</keyword>
<name>A0A9J6GXZ9_HAELO</name>
<accession>A0A9J6GXZ9</accession>
<reference evidence="1 2" key="1">
    <citation type="journal article" date="2020" name="Cell">
        <title>Large-Scale Comparative Analyses of Tick Genomes Elucidate Their Genetic Diversity and Vector Capacities.</title>
        <authorList>
            <consortium name="Tick Genome and Microbiome Consortium (TIGMIC)"/>
            <person name="Jia N."/>
            <person name="Wang J."/>
            <person name="Shi W."/>
            <person name="Du L."/>
            <person name="Sun Y."/>
            <person name="Zhan W."/>
            <person name="Jiang J.F."/>
            <person name="Wang Q."/>
            <person name="Zhang B."/>
            <person name="Ji P."/>
            <person name="Bell-Sakyi L."/>
            <person name="Cui X.M."/>
            <person name="Yuan T.T."/>
            <person name="Jiang B.G."/>
            <person name="Yang W.F."/>
            <person name="Lam T.T."/>
            <person name="Chang Q.C."/>
            <person name="Ding S.J."/>
            <person name="Wang X.J."/>
            <person name="Zhu J.G."/>
            <person name="Ruan X.D."/>
            <person name="Zhao L."/>
            <person name="Wei J.T."/>
            <person name="Ye R.Z."/>
            <person name="Que T.C."/>
            <person name="Du C.H."/>
            <person name="Zhou Y.H."/>
            <person name="Cheng J.X."/>
            <person name="Dai P.F."/>
            <person name="Guo W.B."/>
            <person name="Han X.H."/>
            <person name="Huang E.J."/>
            <person name="Li L.F."/>
            <person name="Wei W."/>
            <person name="Gao Y.C."/>
            <person name="Liu J.Z."/>
            <person name="Shao H.Z."/>
            <person name="Wang X."/>
            <person name="Wang C.C."/>
            <person name="Yang T.C."/>
            <person name="Huo Q.B."/>
            <person name="Li W."/>
            <person name="Chen H.Y."/>
            <person name="Chen S.E."/>
            <person name="Zhou L.G."/>
            <person name="Ni X.B."/>
            <person name="Tian J.H."/>
            <person name="Sheng Y."/>
            <person name="Liu T."/>
            <person name="Pan Y.S."/>
            <person name="Xia L.Y."/>
            <person name="Li J."/>
            <person name="Zhao F."/>
            <person name="Cao W.C."/>
        </authorList>
    </citation>
    <scope>NUCLEOTIDE SEQUENCE [LARGE SCALE GENOMIC DNA]</scope>
    <source>
        <strain evidence="1">HaeL-2018</strain>
    </source>
</reference>
<protein>
    <submittedName>
        <fullName evidence="1">Uncharacterized protein</fullName>
    </submittedName>
</protein>
<organism evidence="1 2">
    <name type="scientific">Haemaphysalis longicornis</name>
    <name type="common">Bush tick</name>
    <dbReference type="NCBI Taxonomy" id="44386"/>
    <lineage>
        <taxon>Eukaryota</taxon>
        <taxon>Metazoa</taxon>
        <taxon>Ecdysozoa</taxon>
        <taxon>Arthropoda</taxon>
        <taxon>Chelicerata</taxon>
        <taxon>Arachnida</taxon>
        <taxon>Acari</taxon>
        <taxon>Parasitiformes</taxon>
        <taxon>Ixodida</taxon>
        <taxon>Ixodoidea</taxon>
        <taxon>Ixodidae</taxon>
        <taxon>Haemaphysalinae</taxon>
        <taxon>Haemaphysalis</taxon>
    </lineage>
</organism>
<sequence length="73" mass="8273">MTLTYVRKSLPTTYNDTTHVNTSVHEHEHPSMNYRLKVTSVYWSPNHPSAPLPPLHTLITTSSAQDTVCPTIR</sequence>
<dbReference type="EMBL" id="JABSTR010000010">
    <property type="protein sequence ID" value="KAH9380131.1"/>
    <property type="molecule type" value="Genomic_DNA"/>
</dbReference>
<dbReference type="VEuPathDB" id="VectorBase:HLOH_062480"/>
<proteinExistence type="predicted"/>
<comment type="caution">
    <text evidence="1">The sequence shown here is derived from an EMBL/GenBank/DDBJ whole genome shotgun (WGS) entry which is preliminary data.</text>
</comment>
<dbReference type="AlphaFoldDB" id="A0A9J6GXZ9"/>
<evidence type="ECO:0000313" key="1">
    <source>
        <dbReference type="EMBL" id="KAH9380131.1"/>
    </source>
</evidence>
<evidence type="ECO:0000313" key="2">
    <source>
        <dbReference type="Proteomes" id="UP000821853"/>
    </source>
</evidence>
<dbReference type="Proteomes" id="UP000821853">
    <property type="component" value="Chromosome 8"/>
</dbReference>